<dbReference type="EMBL" id="BGPR01000737">
    <property type="protein sequence ID" value="GBM33586.1"/>
    <property type="molecule type" value="Genomic_DNA"/>
</dbReference>
<dbReference type="Proteomes" id="UP000499080">
    <property type="component" value="Unassembled WGS sequence"/>
</dbReference>
<evidence type="ECO:0000313" key="2">
    <source>
        <dbReference type="Proteomes" id="UP000499080"/>
    </source>
</evidence>
<reference evidence="1 2" key="1">
    <citation type="journal article" date="2019" name="Sci. Rep.">
        <title>Orb-weaving spider Araneus ventricosus genome elucidates the spidroin gene catalogue.</title>
        <authorList>
            <person name="Kono N."/>
            <person name="Nakamura H."/>
            <person name="Ohtoshi R."/>
            <person name="Moran D.A.P."/>
            <person name="Shinohara A."/>
            <person name="Yoshida Y."/>
            <person name="Fujiwara M."/>
            <person name="Mori M."/>
            <person name="Tomita M."/>
            <person name="Arakawa K."/>
        </authorList>
    </citation>
    <scope>NUCLEOTIDE SEQUENCE [LARGE SCALE GENOMIC DNA]</scope>
</reference>
<keyword evidence="2" id="KW-1185">Reference proteome</keyword>
<comment type="caution">
    <text evidence="1">The sequence shown here is derived from an EMBL/GenBank/DDBJ whole genome shotgun (WGS) entry which is preliminary data.</text>
</comment>
<name>A0A4Y2EZZ2_ARAVE</name>
<protein>
    <submittedName>
        <fullName evidence="1">Uncharacterized protein</fullName>
    </submittedName>
</protein>
<accession>A0A4Y2EZZ2</accession>
<evidence type="ECO:0000313" key="1">
    <source>
        <dbReference type="EMBL" id="GBM33586.1"/>
    </source>
</evidence>
<dbReference type="AlphaFoldDB" id="A0A4Y2EZZ2"/>
<gene>
    <name evidence="1" type="ORF">AVEN_181831_1</name>
</gene>
<organism evidence="1 2">
    <name type="scientific">Araneus ventricosus</name>
    <name type="common">Orbweaver spider</name>
    <name type="synonym">Epeira ventricosa</name>
    <dbReference type="NCBI Taxonomy" id="182803"/>
    <lineage>
        <taxon>Eukaryota</taxon>
        <taxon>Metazoa</taxon>
        <taxon>Ecdysozoa</taxon>
        <taxon>Arthropoda</taxon>
        <taxon>Chelicerata</taxon>
        <taxon>Arachnida</taxon>
        <taxon>Araneae</taxon>
        <taxon>Araneomorphae</taxon>
        <taxon>Entelegynae</taxon>
        <taxon>Araneoidea</taxon>
        <taxon>Araneidae</taxon>
        <taxon>Araneus</taxon>
    </lineage>
</organism>
<sequence length="112" mass="12686">MDGFLFVLLSLRVVPCVWEKRTGWWLFCGQDGWFSLCVVVIEGGALSVGEEDRMDGFLFVLLSLRVVPCLWEQRTGRWLFCGQDGWFSLCVVIIEGGALSVGAKRRRGPWVN</sequence>
<proteinExistence type="predicted"/>